<evidence type="ECO:0000259" key="2">
    <source>
        <dbReference type="Pfam" id="PF08881"/>
    </source>
</evidence>
<proteinExistence type="predicted"/>
<dbReference type="InterPro" id="IPR036673">
    <property type="entry name" value="Cyanovirin-N_sf"/>
</dbReference>
<dbReference type="GeneID" id="33556629"/>
<dbReference type="SUPFAM" id="SSF51322">
    <property type="entry name" value="Cyanovirin-N"/>
    <property type="match status" value="1"/>
</dbReference>
<protein>
    <recommendedName>
        <fullName evidence="2">Cyanovirin-N domain-containing protein</fullName>
    </recommendedName>
</protein>
<feature type="chain" id="PRO_5012010945" description="Cyanovirin-N domain-containing protein" evidence="1">
    <location>
        <begin position="22"/>
        <end position="135"/>
    </location>
</feature>
<keyword evidence="1" id="KW-0732">Signal</keyword>
<evidence type="ECO:0000313" key="4">
    <source>
        <dbReference type="Proteomes" id="UP000193218"/>
    </source>
</evidence>
<keyword evidence="4" id="KW-1185">Reference proteome</keyword>
<dbReference type="Pfam" id="PF08881">
    <property type="entry name" value="CVNH"/>
    <property type="match status" value="1"/>
</dbReference>
<dbReference type="EMBL" id="NBSH01000002">
    <property type="protein sequence ID" value="ORX40115.1"/>
    <property type="molecule type" value="Genomic_DNA"/>
</dbReference>
<dbReference type="InParanoid" id="A0A1Y1USF4"/>
<reference evidence="3 4" key="1">
    <citation type="submission" date="2017-03" db="EMBL/GenBank/DDBJ databases">
        <title>Widespread Adenine N6-methylation of Active Genes in Fungi.</title>
        <authorList>
            <consortium name="DOE Joint Genome Institute"/>
            <person name="Mondo S.J."/>
            <person name="Dannebaum R.O."/>
            <person name="Kuo R.C."/>
            <person name="Louie K.B."/>
            <person name="Bewick A.J."/>
            <person name="Labutti K."/>
            <person name="Haridas S."/>
            <person name="Kuo A."/>
            <person name="Salamov A."/>
            <person name="Ahrendt S.R."/>
            <person name="Lau R."/>
            <person name="Bowen B.P."/>
            <person name="Lipzen A."/>
            <person name="Sullivan W."/>
            <person name="Andreopoulos W.B."/>
            <person name="Clum A."/>
            <person name="Lindquist E."/>
            <person name="Daum C."/>
            <person name="Northen T.R."/>
            <person name="Ramamoorthy G."/>
            <person name="Schmitz R.J."/>
            <person name="Gryganskyi A."/>
            <person name="Culley D."/>
            <person name="Magnuson J."/>
            <person name="James T.Y."/>
            <person name="O'Malley M.A."/>
            <person name="Stajich J.E."/>
            <person name="Spatafora J.W."/>
            <person name="Visel A."/>
            <person name="Grigoriev I.V."/>
        </authorList>
    </citation>
    <scope>NUCLEOTIDE SEQUENCE [LARGE SCALE GENOMIC DNA]</scope>
    <source>
        <strain evidence="3 4">NRRL Y-17943</strain>
    </source>
</reference>
<dbReference type="STRING" id="4999.A0A1Y1USF4"/>
<name>A0A1Y1USF4_9TREE</name>
<sequence>MLRFTQSVLLTALIGSALVSADGGFAQSCSSWGGGDGDGTLIAQCEGKQYSISLDQCLGNHNGQLVGQYNGGFGGSCNDFEYSGDSFYATCKNDAGNYGSTGININNIIGFNNPNGLSCFGFYADPCLDGGCDGL</sequence>
<dbReference type="AlphaFoldDB" id="A0A1Y1USF4"/>
<gene>
    <name evidence="3" type="ORF">BD324DRAFT_616324</name>
</gene>
<feature type="signal peptide" evidence="1">
    <location>
        <begin position="1"/>
        <end position="21"/>
    </location>
</feature>
<dbReference type="Gene3D" id="2.30.60.10">
    <property type="entry name" value="Cyanovirin-N"/>
    <property type="match status" value="1"/>
</dbReference>
<dbReference type="OrthoDB" id="3068152at2759"/>
<dbReference type="RefSeq" id="XP_021873900.1">
    <property type="nucleotide sequence ID" value="XM_022014821.1"/>
</dbReference>
<comment type="caution">
    <text evidence="3">The sequence shown here is derived from an EMBL/GenBank/DDBJ whole genome shotgun (WGS) entry which is preliminary data.</text>
</comment>
<evidence type="ECO:0000256" key="1">
    <source>
        <dbReference type="SAM" id="SignalP"/>
    </source>
</evidence>
<feature type="domain" description="Cyanovirin-N" evidence="2">
    <location>
        <begin position="25"/>
        <end position="113"/>
    </location>
</feature>
<evidence type="ECO:0000313" key="3">
    <source>
        <dbReference type="EMBL" id="ORX40115.1"/>
    </source>
</evidence>
<organism evidence="3 4">
    <name type="scientific">Kockovaella imperatae</name>
    <dbReference type="NCBI Taxonomy" id="4999"/>
    <lineage>
        <taxon>Eukaryota</taxon>
        <taxon>Fungi</taxon>
        <taxon>Dikarya</taxon>
        <taxon>Basidiomycota</taxon>
        <taxon>Agaricomycotina</taxon>
        <taxon>Tremellomycetes</taxon>
        <taxon>Tremellales</taxon>
        <taxon>Cuniculitremaceae</taxon>
        <taxon>Kockovaella</taxon>
    </lineage>
</organism>
<dbReference type="Proteomes" id="UP000193218">
    <property type="component" value="Unassembled WGS sequence"/>
</dbReference>
<dbReference type="InterPro" id="IPR011058">
    <property type="entry name" value="Cyanovirin-N"/>
</dbReference>
<accession>A0A1Y1USF4</accession>